<name>D4RX11_9FIRM</name>
<keyword evidence="1" id="KW-0812">Transmembrane</keyword>
<feature type="transmembrane region" description="Helical" evidence="1">
    <location>
        <begin position="95"/>
        <end position="115"/>
    </location>
</feature>
<feature type="transmembrane region" description="Helical" evidence="1">
    <location>
        <begin position="226"/>
        <end position="247"/>
    </location>
</feature>
<protein>
    <recommendedName>
        <fullName evidence="4">ABC-2 family transporter protein</fullName>
    </recommendedName>
</protein>
<dbReference type="GeneID" id="98918727"/>
<evidence type="ECO:0000313" key="3">
    <source>
        <dbReference type="Proteomes" id="UP000006238"/>
    </source>
</evidence>
<dbReference type="AlphaFoldDB" id="D4RX11"/>
<feature type="transmembrane region" description="Helical" evidence="1">
    <location>
        <begin position="188"/>
        <end position="206"/>
    </location>
</feature>
<dbReference type="RefSeq" id="WP_005601126.1">
    <property type="nucleotide sequence ID" value="NZ_GG663519.1"/>
</dbReference>
<reference evidence="2 3" key="1">
    <citation type="submission" date="2010-02" db="EMBL/GenBank/DDBJ databases">
        <authorList>
            <person name="Weinstock G."/>
            <person name="Sodergren E."/>
            <person name="Clifton S."/>
            <person name="Fulton L."/>
            <person name="Fulton B."/>
            <person name="Courtney L."/>
            <person name="Fronick C."/>
            <person name="Harrison M."/>
            <person name="Strong C."/>
            <person name="Farmer C."/>
            <person name="Delahaunty K."/>
            <person name="Markovic C."/>
            <person name="Hall O."/>
            <person name="Minx P."/>
            <person name="Tomlinson C."/>
            <person name="Mitreva M."/>
            <person name="Nelson J."/>
            <person name="Hou S."/>
            <person name="Wollam A."/>
            <person name="Pepin K.H."/>
            <person name="Johnson M."/>
            <person name="Bhonagiri V."/>
            <person name="Zhang X."/>
            <person name="Suruliraj S."/>
            <person name="Warren W."/>
            <person name="Chinwalla A."/>
            <person name="Mardis E.R."/>
            <person name="Wilson R.K."/>
        </authorList>
    </citation>
    <scope>NUCLEOTIDE SEQUENCE [LARGE SCALE GENOMIC DNA]</scope>
    <source>
        <strain evidence="2 3">DSM 2876</strain>
    </source>
</reference>
<dbReference type="STRING" id="45851.BHV86_07560"/>
<organism evidence="2 3">
    <name type="scientific">Eshraghiella crossota DSM 2876</name>
    <dbReference type="NCBI Taxonomy" id="511680"/>
    <lineage>
        <taxon>Bacteria</taxon>
        <taxon>Bacillati</taxon>
        <taxon>Bacillota</taxon>
        <taxon>Clostridia</taxon>
        <taxon>Lachnospirales</taxon>
        <taxon>Lachnospiraceae</taxon>
        <taxon>Eshraghiella</taxon>
    </lineage>
</organism>
<comment type="caution">
    <text evidence="2">The sequence shown here is derived from an EMBL/GenBank/DDBJ whole genome shotgun (WGS) entry which is preliminary data.</text>
</comment>
<feature type="transmembrane region" description="Helical" evidence="1">
    <location>
        <begin position="16"/>
        <end position="36"/>
    </location>
</feature>
<accession>D4RX11</accession>
<sequence length="253" mass="28215">MGKLIKYEFRKDSGTYLTLFGILVVTEIYFLISFLLKSNNHMVLALVLAELGGSFGILALMISGAVSYSKEINSKYSYMTFMTPNSTYKIVGAKYLSLLIVTVAGTLIFSLFLGLNIKLITDRYKEIHIITSELDELGRAFGFNTGSYIASFLATLVTMMISFLFSVSCAYVAITLSTTILANRKGKAFLSIVFFFVIVILTSFIAGRIPVIDYGDTFLQYLAGNIYVYLFRLCLIAGSYLFVSYMLKKKISL</sequence>
<feature type="transmembrane region" description="Helical" evidence="1">
    <location>
        <begin position="42"/>
        <end position="68"/>
    </location>
</feature>
<dbReference type="Proteomes" id="UP000006238">
    <property type="component" value="Unassembled WGS sequence"/>
</dbReference>
<feature type="transmembrane region" description="Helical" evidence="1">
    <location>
        <begin position="148"/>
        <end position="176"/>
    </location>
</feature>
<keyword evidence="3" id="KW-1185">Reference proteome</keyword>
<dbReference type="EMBL" id="ABWN01000018">
    <property type="protein sequence ID" value="EFF69451.1"/>
    <property type="molecule type" value="Genomic_DNA"/>
</dbReference>
<evidence type="ECO:0000313" key="2">
    <source>
        <dbReference type="EMBL" id="EFF69451.1"/>
    </source>
</evidence>
<dbReference type="HOGENOM" id="CLU_098205_0_0_9"/>
<dbReference type="eggNOG" id="ENOG5032TQU">
    <property type="taxonomic scope" value="Bacteria"/>
</dbReference>
<evidence type="ECO:0000256" key="1">
    <source>
        <dbReference type="SAM" id="Phobius"/>
    </source>
</evidence>
<evidence type="ECO:0008006" key="4">
    <source>
        <dbReference type="Google" id="ProtNLM"/>
    </source>
</evidence>
<proteinExistence type="predicted"/>
<keyword evidence="1" id="KW-0472">Membrane</keyword>
<gene>
    <name evidence="2" type="ORF">BUTYVIB_00362</name>
</gene>
<keyword evidence="1" id="KW-1133">Transmembrane helix</keyword>